<proteinExistence type="predicted"/>
<evidence type="ECO:0000313" key="2">
    <source>
        <dbReference type="EMBL" id="MFD2890737.1"/>
    </source>
</evidence>
<keyword evidence="3" id="KW-1185">Reference proteome</keyword>
<dbReference type="Proteomes" id="UP001597534">
    <property type="component" value="Unassembled WGS sequence"/>
</dbReference>
<protein>
    <submittedName>
        <fullName evidence="2">Uncharacterized protein</fullName>
    </submittedName>
</protein>
<feature type="transmembrane region" description="Helical" evidence="1">
    <location>
        <begin position="167"/>
        <end position="190"/>
    </location>
</feature>
<sequence>MDELELLKRDWKKNENSFNQISEKEIYAMLHKRSSSIVKWILIISILEIIFWVALGFIVDDQETSKTLELYHLKTTTLILSIINYTVIVCFIFLFYKNYKTINTTDSIKKLMNSILKTRKTVQYYVWYNLGMTFFSFLLIFFFQFKYDPNIKLLIDKISESINPNTFYFLAFAFYLLIALTMIVIIWLFYKLLYGILLKRLNQNYQELKKLDL</sequence>
<name>A0ABW5YI20_9FLAO</name>
<dbReference type="EMBL" id="JBHUPC010000008">
    <property type="protein sequence ID" value="MFD2890737.1"/>
    <property type="molecule type" value="Genomic_DNA"/>
</dbReference>
<feature type="transmembrane region" description="Helical" evidence="1">
    <location>
        <begin position="78"/>
        <end position="96"/>
    </location>
</feature>
<keyword evidence="1" id="KW-0472">Membrane</keyword>
<dbReference type="RefSeq" id="WP_379810227.1">
    <property type="nucleotide sequence ID" value="NZ_JBHUPC010000008.1"/>
</dbReference>
<comment type="caution">
    <text evidence="2">The sequence shown here is derived from an EMBL/GenBank/DDBJ whole genome shotgun (WGS) entry which is preliminary data.</text>
</comment>
<keyword evidence="1" id="KW-1133">Transmembrane helix</keyword>
<accession>A0ABW5YI20</accession>
<evidence type="ECO:0000313" key="3">
    <source>
        <dbReference type="Proteomes" id="UP001597534"/>
    </source>
</evidence>
<reference evidence="3" key="1">
    <citation type="journal article" date="2019" name="Int. J. Syst. Evol. Microbiol.">
        <title>The Global Catalogue of Microorganisms (GCM) 10K type strain sequencing project: providing services to taxonomists for standard genome sequencing and annotation.</title>
        <authorList>
            <consortium name="The Broad Institute Genomics Platform"/>
            <consortium name="The Broad Institute Genome Sequencing Center for Infectious Disease"/>
            <person name="Wu L."/>
            <person name="Ma J."/>
        </authorList>
    </citation>
    <scope>NUCLEOTIDE SEQUENCE [LARGE SCALE GENOMIC DNA]</scope>
    <source>
        <strain evidence="3">KCTC 22671</strain>
    </source>
</reference>
<organism evidence="2 3">
    <name type="scientific">Flavobacterium chuncheonense</name>
    <dbReference type="NCBI Taxonomy" id="2026653"/>
    <lineage>
        <taxon>Bacteria</taxon>
        <taxon>Pseudomonadati</taxon>
        <taxon>Bacteroidota</taxon>
        <taxon>Flavobacteriia</taxon>
        <taxon>Flavobacteriales</taxon>
        <taxon>Flavobacteriaceae</taxon>
        <taxon>Flavobacterium</taxon>
    </lineage>
</organism>
<feature type="transmembrane region" description="Helical" evidence="1">
    <location>
        <begin position="37"/>
        <end position="58"/>
    </location>
</feature>
<evidence type="ECO:0000256" key="1">
    <source>
        <dbReference type="SAM" id="Phobius"/>
    </source>
</evidence>
<gene>
    <name evidence="2" type="ORF">ACFS5J_01760</name>
</gene>
<keyword evidence="1" id="KW-0812">Transmembrane</keyword>
<feature type="transmembrane region" description="Helical" evidence="1">
    <location>
        <begin position="125"/>
        <end position="147"/>
    </location>
</feature>